<dbReference type="CDD" id="cd14743">
    <property type="entry name" value="PAAR_CT_1"/>
    <property type="match status" value="1"/>
</dbReference>
<dbReference type="OrthoDB" id="197187at2"/>
<gene>
    <name evidence="1" type="ORF">C9E81_22515</name>
</gene>
<protein>
    <recommendedName>
        <fullName evidence="3">PAAR domain-containing protein</fullName>
    </recommendedName>
</protein>
<evidence type="ECO:0000313" key="2">
    <source>
        <dbReference type="Proteomes" id="UP000273516"/>
    </source>
</evidence>
<dbReference type="Proteomes" id="UP000273516">
    <property type="component" value="Unassembled WGS sequence"/>
</dbReference>
<dbReference type="Pfam" id="PF05488">
    <property type="entry name" value="PAAR_motif"/>
    <property type="match status" value="1"/>
</dbReference>
<name>A0A3M0LW78_9RHOB</name>
<reference evidence="1 2" key="1">
    <citation type="submission" date="2018-07" db="EMBL/GenBank/DDBJ databases">
        <authorList>
            <person name="Zhang Y."/>
            <person name="Wang L."/>
            <person name="Ma S."/>
        </authorList>
    </citation>
    <scope>NUCLEOTIDE SEQUENCE [LARGE SCALE GENOMIC DNA]</scope>
    <source>
        <strain evidence="1 2">4-2</strain>
    </source>
</reference>
<dbReference type="Gene3D" id="2.60.200.60">
    <property type="match status" value="2"/>
</dbReference>
<evidence type="ECO:0008006" key="3">
    <source>
        <dbReference type="Google" id="ProtNLM"/>
    </source>
</evidence>
<dbReference type="AlphaFoldDB" id="A0A3M0LW78"/>
<accession>A0A3M0LW78</accession>
<dbReference type="InterPro" id="IPR008727">
    <property type="entry name" value="PAAR_motif"/>
</dbReference>
<sequence length="93" mass="9559">MREIRRGEIRMIVARVGDKHICPLHGPNAIIEGGSSLLDGLPVARVGDKCACGGIIIEGKPGALLDGRPVAYLGSKTSCGGVIAECSGSARFS</sequence>
<organism evidence="1 2">
    <name type="scientific">Paracoccus alkanivorans</name>
    <dbReference type="NCBI Taxonomy" id="2116655"/>
    <lineage>
        <taxon>Bacteria</taxon>
        <taxon>Pseudomonadati</taxon>
        <taxon>Pseudomonadota</taxon>
        <taxon>Alphaproteobacteria</taxon>
        <taxon>Rhodobacterales</taxon>
        <taxon>Paracoccaceae</taxon>
        <taxon>Paracoccus</taxon>
    </lineage>
</organism>
<keyword evidence="2" id="KW-1185">Reference proteome</keyword>
<evidence type="ECO:0000313" key="1">
    <source>
        <dbReference type="EMBL" id="RMC29515.1"/>
    </source>
</evidence>
<proteinExistence type="predicted"/>
<dbReference type="EMBL" id="QOKZ01000027">
    <property type="protein sequence ID" value="RMC29515.1"/>
    <property type="molecule type" value="Genomic_DNA"/>
</dbReference>
<comment type="caution">
    <text evidence="1">The sequence shown here is derived from an EMBL/GenBank/DDBJ whole genome shotgun (WGS) entry which is preliminary data.</text>
</comment>